<keyword evidence="2" id="KW-1185">Reference proteome</keyword>
<protein>
    <submittedName>
        <fullName evidence="1">Uncharacterized protein</fullName>
    </submittedName>
</protein>
<dbReference type="Proteomes" id="UP000186922">
    <property type="component" value="Unassembled WGS sequence"/>
</dbReference>
<comment type="caution">
    <text evidence="1">The sequence shown here is derived from an EMBL/GenBank/DDBJ whole genome shotgun (WGS) entry which is preliminary data.</text>
</comment>
<proteinExistence type="predicted"/>
<gene>
    <name evidence="1" type="primary">RvY_04639-1</name>
    <name evidence="1" type="synonym">RvY_04639.1</name>
    <name evidence="1" type="ORF">RvY_04639</name>
</gene>
<organism evidence="1 2">
    <name type="scientific">Ramazzottius varieornatus</name>
    <name type="common">Water bear</name>
    <name type="synonym">Tardigrade</name>
    <dbReference type="NCBI Taxonomy" id="947166"/>
    <lineage>
        <taxon>Eukaryota</taxon>
        <taxon>Metazoa</taxon>
        <taxon>Ecdysozoa</taxon>
        <taxon>Tardigrada</taxon>
        <taxon>Eutardigrada</taxon>
        <taxon>Parachela</taxon>
        <taxon>Hypsibioidea</taxon>
        <taxon>Ramazzottiidae</taxon>
        <taxon>Ramazzottius</taxon>
    </lineage>
</organism>
<dbReference type="EMBL" id="BDGG01000002">
    <property type="protein sequence ID" value="GAU92576.1"/>
    <property type="molecule type" value="Genomic_DNA"/>
</dbReference>
<evidence type="ECO:0000313" key="1">
    <source>
        <dbReference type="EMBL" id="GAU92576.1"/>
    </source>
</evidence>
<dbReference type="AlphaFoldDB" id="A0A1D1USB1"/>
<reference evidence="1 2" key="1">
    <citation type="journal article" date="2016" name="Nat. Commun.">
        <title>Extremotolerant tardigrade genome and improved radiotolerance of human cultured cells by tardigrade-unique protein.</title>
        <authorList>
            <person name="Hashimoto T."/>
            <person name="Horikawa D.D."/>
            <person name="Saito Y."/>
            <person name="Kuwahara H."/>
            <person name="Kozuka-Hata H."/>
            <person name="Shin-I T."/>
            <person name="Minakuchi Y."/>
            <person name="Ohishi K."/>
            <person name="Motoyama A."/>
            <person name="Aizu T."/>
            <person name="Enomoto A."/>
            <person name="Kondo K."/>
            <person name="Tanaka S."/>
            <person name="Hara Y."/>
            <person name="Koshikawa S."/>
            <person name="Sagara H."/>
            <person name="Miura T."/>
            <person name="Yokobori S."/>
            <person name="Miyagawa K."/>
            <person name="Suzuki Y."/>
            <person name="Kubo T."/>
            <person name="Oyama M."/>
            <person name="Kohara Y."/>
            <person name="Fujiyama A."/>
            <person name="Arakawa K."/>
            <person name="Katayama T."/>
            <person name="Toyoda A."/>
            <person name="Kunieda T."/>
        </authorList>
    </citation>
    <scope>NUCLEOTIDE SEQUENCE [LARGE SCALE GENOMIC DNA]</scope>
    <source>
        <strain evidence="1 2">YOKOZUNA-1</strain>
    </source>
</reference>
<accession>A0A1D1USB1</accession>
<evidence type="ECO:0000313" key="2">
    <source>
        <dbReference type="Proteomes" id="UP000186922"/>
    </source>
</evidence>
<sequence length="83" mass="8983">MAANYQGKFCGRNKAAGDLARCDTELLHVGIFQPAHLETPVPHAKKAESADAHVLESQVGPCACAVKTDNTIVDKRQNRPKSR</sequence>
<name>A0A1D1USB1_RAMVA</name>